<dbReference type="PANTHER" id="PTHR24292">
    <property type="entry name" value="CYTOCHROME P450"/>
    <property type="match status" value="1"/>
</dbReference>
<reference evidence="17" key="1">
    <citation type="submission" date="2021-12" db="EMBL/GenBank/DDBJ databases">
        <authorList>
            <person name="Martin H S."/>
        </authorList>
    </citation>
    <scope>NUCLEOTIDE SEQUENCE</scope>
</reference>
<comment type="cofactor">
    <cofactor evidence="1 15">
        <name>heme</name>
        <dbReference type="ChEBI" id="CHEBI:30413"/>
    </cofactor>
</comment>
<keyword evidence="7 15" id="KW-0479">Metal-binding</keyword>
<evidence type="ECO:0000256" key="12">
    <source>
        <dbReference type="ARBA" id="ARBA00023033"/>
    </source>
</evidence>
<evidence type="ECO:0000256" key="16">
    <source>
        <dbReference type="RuleBase" id="RU000461"/>
    </source>
</evidence>
<keyword evidence="12 16" id="KW-0503">Monooxygenase</keyword>
<evidence type="ECO:0000256" key="9">
    <source>
        <dbReference type="ARBA" id="ARBA00022848"/>
    </source>
</evidence>
<dbReference type="GO" id="GO:0005789">
    <property type="term" value="C:endoplasmic reticulum membrane"/>
    <property type="evidence" value="ECO:0007669"/>
    <property type="project" value="UniProtKB-SubCell"/>
</dbReference>
<dbReference type="SUPFAM" id="SSF48264">
    <property type="entry name" value="Cytochrome P450"/>
    <property type="match status" value="1"/>
</dbReference>
<dbReference type="PRINTS" id="PR00463">
    <property type="entry name" value="EP450I"/>
</dbReference>
<dbReference type="InterPro" id="IPR002401">
    <property type="entry name" value="Cyt_P450_E_grp-I"/>
</dbReference>
<evidence type="ECO:0000256" key="7">
    <source>
        <dbReference type="ARBA" id="ARBA00022723"/>
    </source>
</evidence>
<dbReference type="PANTHER" id="PTHR24292:SF45">
    <property type="entry name" value="CYTOCHROME P450 6G1-RELATED"/>
    <property type="match status" value="1"/>
</dbReference>
<evidence type="ECO:0000256" key="4">
    <source>
        <dbReference type="ARBA" id="ARBA00010617"/>
    </source>
</evidence>
<dbReference type="InterPro" id="IPR050476">
    <property type="entry name" value="Insect_CytP450_Detox"/>
</dbReference>
<dbReference type="FunFam" id="1.10.630.10:FF:000042">
    <property type="entry name" value="Cytochrome P450"/>
    <property type="match status" value="1"/>
</dbReference>
<dbReference type="Pfam" id="PF00067">
    <property type="entry name" value="p450"/>
    <property type="match status" value="1"/>
</dbReference>
<evidence type="ECO:0000256" key="14">
    <source>
        <dbReference type="ARBA" id="ARBA00047827"/>
    </source>
</evidence>
<keyword evidence="10 16" id="KW-0560">Oxidoreductase</keyword>
<feature type="binding site" description="axial binding residue" evidence="15">
    <location>
        <position position="456"/>
    </location>
    <ligand>
        <name>heme</name>
        <dbReference type="ChEBI" id="CHEBI:30413"/>
    </ligand>
    <ligandPart>
        <name>Fe</name>
        <dbReference type="ChEBI" id="CHEBI:18248"/>
    </ligandPart>
</feature>
<dbReference type="GO" id="GO:0005506">
    <property type="term" value="F:iron ion binding"/>
    <property type="evidence" value="ECO:0007669"/>
    <property type="project" value="InterPro"/>
</dbReference>
<evidence type="ECO:0000256" key="15">
    <source>
        <dbReference type="PIRSR" id="PIRSR602401-1"/>
    </source>
</evidence>
<evidence type="ECO:0000313" key="18">
    <source>
        <dbReference type="Proteomes" id="UP000838878"/>
    </source>
</evidence>
<dbReference type="EMBL" id="OV170221">
    <property type="protein sequence ID" value="CAH0714059.1"/>
    <property type="molecule type" value="Genomic_DNA"/>
</dbReference>
<dbReference type="InterPro" id="IPR017972">
    <property type="entry name" value="Cyt_P450_CS"/>
</dbReference>
<evidence type="ECO:0000256" key="2">
    <source>
        <dbReference type="ARBA" id="ARBA00004174"/>
    </source>
</evidence>
<dbReference type="PRINTS" id="PR00385">
    <property type="entry name" value="P450"/>
</dbReference>
<dbReference type="PROSITE" id="PS00086">
    <property type="entry name" value="CYTOCHROME_P450"/>
    <property type="match status" value="1"/>
</dbReference>
<gene>
    <name evidence="17" type="ORF">BINO364_LOCUS1146</name>
</gene>
<evidence type="ECO:0000256" key="13">
    <source>
        <dbReference type="ARBA" id="ARBA00023136"/>
    </source>
</evidence>
<dbReference type="InterPro" id="IPR036396">
    <property type="entry name" value="Cyt_P450_sf"/>
</dbReference>
<name>A0A8J9Y1H2_9NEOP</name>
<dbReference type="CDD" id="cd11056">
    <property type="entry name" value="CYP6-like"/>
    <property type="match status" value="1"/>
</dbReference>
<evidence type="ECO:0000256" key="6">
    <source>
        <dbReference type="ARBA" id="ARBA00022617"/>
    </source>
</evidence>
<dbReference type="Proteomes" id="UP000838878">
    <property type="component" value="Chromosome 1"/>
</dbReference>
<sequence>MLFEFVILLLIIVYSVYYTLKEKQDYWKKRKVPYVKPKLLFGNYMGYILQKQFRPQITSDICKQYPEEPYIGSFFGTEPALIVQDPDLIKLITTKDFYYFSGKEVTNYAHKETLTRSLNFAGGDDWKILRLHMSPLFTSSKLKSMFPLIIKSTTELQEYLEMEIRLSQKVNVRSLLARYTMDCVISCIFGINANSMKRDISNNPFLIMGNLIFDTSISRGLKMVCRTMWPALFYRLGYKLFDEQISKFFSGFFAEACKGRLEYGNKRNDFIDMIVEWKKIKYISSESLSNFKIGEKKISQLEVTDDLLAGQSLALFGAGYKSTSTTVTFLLYELAKDQQIQNRVIEEVDSYFKKHDSIDYECVNELSYLEACIDETLRLYPVVGIVTREVMDDYTLPTGLHLKKEIHIHIPIYQIHRNPKNFPQPEIYRPERFLGEERKKIKPFTFMPFGEGPRICIALRFTKMMMHAGLLTIFKKFKVELAEDTPLKINFKPTSLVTQADPDIQLKFIPRNL</sequence>
<dbReference type="GO" id="GO:0016712">
    <property type="term" value="F:oxidoreductase activity, acting on paired donors, with incorporation or reduction of molecular oxygen, reduced flavin or flavoprotein as one donor, and incorporation of one atom of oxygen"/>
    <property type="evidence" value="ECO:0007669"/>
    <property type="project" value="UniProtKB-EC"/>
</dbReference>
<evidence type="ECO:0000256" key="10">
    <source>
        <dbReference type="ARBA" id="ARBA00023002"/>
    </source>
</evidence>
<evidence type="ECO:0000256" key="11">
    <source>
        <dbReference type="ARBA" id="ARBA00023004"/>
    </source>
</evidence>
<dbReference type="AlphaFoldDB" id="A0A8J9Y1H2"/>
<feature type="non-terminal residue" evidence="17">
    <location>
        <position position="513"/>
    </location>
</feature>
<dbReference type="InterPro" id="IPR001128">
    <property type="entry name" value="Cyt_P450"/>
</dbReference>
<keyword evidence="13" id="KW-0472">Membrane</keyword>
<evidence type="ECO:0000256" key="3">
    <source>
        <dbReference type="ARBA" id="ARBA00004406"/>
    </source>
</evidence>
<evidence type="ECO:0000256" key="8">
    <source>
        <dbReference type="ARBA" id="ARBA00022824"/>
    </source>
</evidence>
<accession>A0A8J9Y1H2</accession>
<comment type="similarity">
    <text evidence="4 16">Belongs to the cytochrome P450 family.</text>
</comment>
<dbReference type="GO" id="GO:0020037">
    <property type="term" value="F:heme binding"/>
    <property type="evidence" value="ECO:0007669"/>
    <property type="project" value="InterPro"/>
</dbReference>
<comment type="subcellular location">
    <subcellularLocation>
        <location evidence="3">Endoplasmic reticulum membrane</location>
        <topology evidence="3">Peripheral membrane protein</topology>
    </subcellularLocation>
    <subcellularLocation>
        <location evidence="2">Microsome membrane</location>
        <topology evidence="2">Peripheral membrane protein</topology>
    </subcellularLocation>
</comment>
<protein>
    <recommendedName>
        <fullName evidence="5">unspecific monooxygenase</fullName>
        <ecNumber evidence="5">1.14.14.1</ecNumber>
    </recommendedName>
</protein>
<dbReference type="Gene3D" id="1.10.630.10">
    <property type="entry name" value="Cytochrome P450"/>
    <property type="match status" value="1"/>
</dbReference>
<dbReference type="EC" id="1.14.14.1" evidence="5"/>
<keyword evidence="8" id="KW-0256">Endoplasmic reticulum</keyword>
<keyword evidence="11 15" id="KW-0408">Iron</keyword>
<proteinExistence type="inferred from homology"/>
<organism evidence="17 18">
    <name type="scientific">Brenthis ino</name>
    <name type="common">lesser marbled fritillary</name>
    <dbReference type="NCBI Taxonomy" id="405034"/>
    <lineage>
        <taxon>Eukaryota</taxon>
        <taxon>Metazoa</taxon>
        <taxon>Ecdysozoa</taxon>
        <taxon>Arthropoda</taxon>
        <taxon>Hexapoda</taxon>
        <taxon>Insecta</taxon>
        <taxon>Pterygota</taxon>
        <taxon>Neoptera</taxon>
        <taxon>Endopterygota</taxon>
        <taxon>Lepidoptera</taxon>
        <taxon>Glossata</taxon>
        <taxon>Ditrysia</taxon>
        <taxon>Papilionoidea</taxon>
        <taxon>Nymphalidae</taxon>
        <taxon>Heliconiinae</taxon>
        <taxon>Argynnini</taxon>
        <taxon>Brenthis</taxon>
    </lineage>
</organism>
<keyword evidence="18" id="KW-1185">Reference proteome</keyword>
<evidence type="ECO:0000313" key="17">
    <source>
        <dbReference type="EMBL" id="CAH0714059.1"/>
    </source>
</evidence>
<keyword evidence="9" id="KW-0492">Microsome</keyword>
<evidence type="ECO:0000256" key="5">
    <source>
        <dbReference type="ARBA" id="ARBA00012109"/>
    </source>
</evidence>
<keyword evidence="6 15" id="KW-0349">Heme</keyword>
<comment type="catalytic activity">
    <reaction evidence="14">
        <text>an organic molecule + reduced [NADPH--hemoprotein reductase] + O2 = an alcohol + oxidized [NADPH--hemoprotein reductase] + H2O + H(+)</text>
        <dbReference type="Rhea" id="RHEA:17149"/>
        <dbReference type="Rhea" id="RHEA-COMP:11964"/>
        <dbReference type="Rhea" id="RHEA-COMP:11965"/>
        <dbReference type="ChEBI" id="CHEBI:15377"/>
        <dbReference type="ChEBI" id="CHEBI:15378"/>
        <dbReference type="ChEBI" id="CHEBI:15379"/>
        <dbReference type="ChEBI" id="CHEBI:30879"/>
        <dbReference type="ChEBI" id="CHEBI:57618"/>
        <dbReference type="ChEBI" id="CHEBI:58210"/>
        <dbReference type="ChEBI" id="CHEBI:142491"/>
        <dbReference type="EC" id="1.14.14.1"/>
    </reaction>
</comment>
<evidence type="ECO:0000256" key="1">
    <source>
        <dbReference type="ARBA" id="ARBA00001971"/>
    </source>
</evidence>
<dbReference type="OrthoDB" id="2789670at2759"/>